<comment type="similarity">
    <text evidence="1">Belongs to the histone H2B family.</text>
</comment>
<dbReference type="FunFam" id="1.10.20.10:FF:000043">
    <property type="entry name" value="Histone H2B"/>
    <property type="match status" value="1"/>
</dbReference>
<dbReference type="PRINTS" id="PR00621">
    <property type="entry name" value="HISTONEH2B"/>
</dbReference>
<evidence type="ECO:0000259" key="3">
    <source>
        <dbReference type="Pfam" id="PF00125"/>
    </source>
</evidence>
<name>A0AAD7Y6U6_MYTSE</name>
<feature type="domain" description="Core Histone H2A/H2B/H3" evidence="3">
    <location>
        <begin position="28"/>
        <end position="104"/>
    </location>
</feature>
<evidence type="ECO:0000313" key="5">
    <source>
        <dbReference type="Proteomes" id="UP001231518"/>
    </source>
</evidence>
<gene>
    <name evidence="4" type="ORF">PYW07_011829</name>
</gene>
<feature type="region of interest" description="Disordered" evidence="2">
    <location>
        <begin position="1"/>
        <end position="22"/>
    </location>
</feature>
<dbReference type="GO" id="GO:0046982">
    <property type="term" value="F:protein heterodimerization activity"/>
    <property type="evidence" value="ECO:0007669"/>
    <property type="project" value="InterPro"/>
</dbReference>
<feature type="compositionally biased region" description="Basic residues" evidence="2">
    <location>
        <begin position="1"/>
        <end position="11"/>
    </location>
</feature>
<keyword evidence="5" id="KW-1185">Reference proteome</keyword>
<evidence type="ECO:0000256" key="1">
    <source>
        <dbReference type="ARBA" id="ARBA00006846"/>
    </source>
</evidence>
<dbReference type="SMART" id="SM00427">
    <property type="entry name" value="H2B"/>
    <property type="match status" value="1"/>
</dbReference>
<sequence>MPTVKVPKKALKMPTPTKDSPISRTVVKSKKIKKKNYQSFSIYLYKLLRMVAPENMGISRKSMLIMNNFLNDMLEKIAVEAGRLAAHTKKSTLGSREIQAAVKLVIPGELSTHANIEAVKSINLFHKSHERDAAEKAS</sequence>
<proteinExistence type="inferred from homology"/>
<dbReference type="AlphaFoldDB" id="A0AAD7Y6U6"/>
<organism evidence="4 5">
    <name type="scientific">Mythimna separata</name>
    <name type="common">Oriental armyworm</name>
    <name type="synonym">Pseudaletia separata</name>
    <dbReference type="NCBI Taxonomy" id="271217"/>
    <lineage>
        <taxon>Eukaryota</taxon>
        <taxon>Metazoa</taxon>
        <taxon>Ecdysozoa</taxon>
        <taxon>Arthropoda</taxon>
        <taxon>Hexapoda</taxon>
        <taxon>Insecta</taxon>
        <taxon>Pterygota</taxon>
        <taxon>Neoptera</taxon>
        <taxon>Endopterygota</taxon>
        <taxon>Lepidoptera</taxon>
        <taxon>Glossata</taxon>
        <taxon>Ditrysia</taxon>
        <taxon>Noctuoidea</taxon>
        <taxon>Noctuidae</taxon>
        <taxon>Noctuinae</taxon>
        <taxon>Hadenini</taxon>
        <taxon>Mythimna</taxon>
    </lineage>
</organism>
<dbReference type="PANTHER" id="PTHR23428">
    <property type="entry name" value="HISTONE H2B"/>
    <property type="match status" value="1"/>
</dbReference>
<dbReference type="InterPro" id="IPR000558">
    <property type="entry name" value="Histone_H2B"/>
</dbReference>
<evidence type="ECO:0000256" key="2">
    <source>
        <dbReference type="SAM" id="MobiDB-lite"/>
    </source>
</evidence>
<reference evidence="4" key="1">
    <citation type="submission" date="2023-03" db="EMBL/GenBank/DDBJ databases">
        <title>Chromosome-level genomes of two armyworms, Mythimna separata and Mythimna loreyi, provide insights into the biosynthesis and reception of sex pheromones.</title>
        <authorList>
            <person name="Zhao H."/>
        </authorList>
    </citation>
    <scope>NUCLEOTIDE SEQUENCE</scope>
    <source>
        <strain evidence="4">BeijingLab</strain>
        <tissue evidence="4">Pupa</tissue>
    </source>
</reference>
<dbReference type="EMBL" id="JARGEI010000031">
    <property type="protein sequence ID" value="KAJ8704641.1"/>
    <property type="molecule type" value="Genomic_DNA"/>
</dbReference>
<accession>A0AAD7Y6U6</accession>
<dbReference type="InterPro" id="IPR007125">
    <property type="entry name" value="H2A/H2B/H3"/>
</dbReference>
<comment type="caution">
    <text evidence="4">The sequence shown here is derived from an EMBL/GenBank/DDBJ whole genome shotgun (WGS) entry which is preliminary data.</text>
</comment>
<dbReference type="Proteomes" id="UP001231518">
    <property type="component" value="Chromosome 29"/>
</dbReference>
<dbReference type="GO" id="GO:0000786">
    <property type="term" value="C:nucleosome"/>
    <property type="evidence" value="ECO:0007669"/>
    <property type="project" value="InterPro"/>
</dbReference>
<dbReference type="Gene3D" id="1.10.20.10">
    <property type="entry name" value="Histone, subunit A"/>
    <property type="match status" value="1"/>
</dbReference>
<dbReference type="GO" id="GO:0005634">
    <property type="term" value="C:nucleus"/>
    <property type="evidence" value="ECO:0007669"/>
    <property type="project" value="UniProtKB-ARBA"/>
</dbReference>
<dbReference type="Pfam" id="PF00125">
    <property type="entry name" value="Histone"/>
    <property type="match status" value="1"/>
</dbReference>
<dbReference type="SUPFAM" id="SSF47113">
    <property type="entry name" value="Histone-fold"/>
    <property type="match status" value="1"/>
</dbReference>
<evidence type="ECO:0000313" key="4">
    <source>
        <dbReference type="EMBL" id="KAJ8704641.1"/>
    </source>
</evidence>
<dbReference type="GO" id="GO:0030527">
    <property type="term" value="F:structural constituent of chromatin"/>
    <property type="evidence" value="ECO:0007669"/>
    <property type="project" value="InterPro"/>
</dbReference>
<dbReference type="InterPro" id="IPR009072">
    <property type="entry name" value="Histone-fold"/>
</dbReference>
<dbReference type="GO" id="GO:0003677">
    <property type="term" value="F:DNA binding"/>
    <property type="evidence" value="ECO:0007669"/>
    <property type="project" value="InterPro"/>
</dbReference>
<protein>
    <recommendedName>
        <fullName evidence="3">Core Histone H2A/H2B/H3 domain-containing protein</fullName>
    </recommendedName>
</protein>
<dbReference type="CDD" id="cd22910">
    <property type="entry name" value="HFD_H2B"/>
    <property type="match status" value="1"/>
</dbReference>